<dbReference type="GO" id="GO:0003824">
    <property type="term" value="F:catalytic activity"/>
    <property type="evidence" value="ECO:0007669"/>
    <property type="project" value="InterPro"/>
</dbReference>
<dbReference type="InterPro" id="IPR035994">
    <property type="entry name" value="Nucleoside_phosphorylase_sf"/>
</dbReference>
<dbReference type="Pfam" id="PF01048">
    <property type="entry name" value="PNP_UDP_1"/>
    <property type="match status" value="1"/>
</dbReference>
<dbReference type="RefSeq" id="XP_035549258.1">
    <property type="nucleotide sequence ID" value="XM_035693365.1"/>
</dbReference>
<dbReference type="CDD" id="cd09008">
    <property type="entry name" value="MTAN"/>
    <property type="match status" value="1"/>
</dbReference>
<reference evidence="4" key="1">
    <citation type="submission" date="2025-08" db="UniProtKB">
        <authorList>
            <consortium name="RefSeq"/>
        </authorList>
    </citation>
    <scope>IDENTIFICATION</scope>
    <source>
        <tissue evidence="4">Leaves</tissue>
    </source>
</reference>
<gene>
    <name evidence="4" type="primary">LOC109007371</name>
</gene>
<feature type="region of interest" description="Disordered" evidence="1">
    <location>
        <begin position="15"/>
        <end position="36"/>
    </location>
</feature>
<keyword evidence="3" id="KW-1185">Reference proteome</keyword>
<dbReference type="Gene3D" id="3.40.50.1580">
    <property type="entry name" value="Nucleoside phosphorylase domain"/>
    <property type="match status" value="1"/>
</dbReference>
<dbReference type="PANTHER" id="PTHR21234">
    <property type="entry name" value="PURINE NUCLEOSIDE PHOSPHORYLASE"/>
    <property type="match status" value="1"/>
</dbReference>
<dbReference type="OrthoDB" id="1891335at2759"/>
<name>A0A6P9EZV5_JUGRE</name>
<feature type="domain" description="Nucleoside phosphorylase" evidence="2">
    <location>
        <begin position="154"/>
        <end position="449"/>
    </location>
</feature>
<feature type="region of interest" description="Disordered" evidence="1">
    <location>
        <begin position="74"/>
        <end position="93"/>
    </location>
</feature>
<organism evidence="3 4">
    <name type="scientific">Juglans regia</name>
    <name type="common">English walnut</name>
    <dbReference type="NCBI Taxonomy" id="51240"/>
    <lineage>
        <taxon>Eukaryota</taxon>
        <taxon>Viridiplantae</taxon>
        <taxon>Streptophyta</taxon>
        <taxon>Embryophyta</taxon>
        <taxon>Tracheophyta</taxon>
        <taxon>Spermatophyta</taxon>
        <taxon>Magnoliopsida</taxon>
        <taxon>eudicotyledons</taxon>
        <taxon>Gunneridae</taxon>
        <taxon>Pentapetalae</taxon>
        <taxon>rosids</taxon>
        <taxon>fabids</taxon>
        <taxon>Fagales</taxon>
        <taxon>Juglandaceae</taxon>
        <taxon>Juglans</taxon>
    </lineage>
</organism>
<accession>A0A6P9EZV5</accession>
<evidence type="ECO:0000313" key="4">
    <source>
        <dbReference type="RefSeq" id="XP_035549258.1"/>
    </source>
</evidence>
<evidence type="ECO:0000256" key="1">
    <source>
        <dbReference type="SAM" id="MobiDB-lite"/>
    </source>
</evidence>
<proteinExistence type="predicted"/>
<feature type="compositionally biased region" description="Polar residues" evidence="1">
    <location>
        <begin position="15"/>
        <end position="26"/>
    </location>
</feature>
<evidence type="ECO:0000259" key="2">
    <source>
        <dbReference type="Pfam" id="PF01048"/>
    </source>
</evidence>
<dbReference type="GO" id="GO:0009116">
    <property type="term" value="P:nucleoside metabolic process"/>
    <property type="evidence" value="ECO:0007669"/>
    <property type="project" value="InterPro"/>
</dbReference>
<dbReference type="Proteomes" id="UP000235220">
    <property type="component" value="Chromosome 8"/>
</dbReference>
<dbReference type="InParanoid" id="A0A6P9EZV5"/>
<dbReference type="InterPro" id="IPR000845">
    <property type="entry name" value="Nucleoside_phosphorylase_d"/>
</dbReference>
<dbReference type="GeneID" id="109007371"/>
<dbReference type="PANTHER" id="PTHR21234:SF19">
    <property type="entry name" value="BARK STORAGE PROTEIN B-LIKE"/>
    <property type="match status" value="1"/>
</dbReference>
<sequence length="451" mass="49546">MGLMLLCRRMPSSGATTFTSVASSPTGHPPPASSASISVPFAPTKSTSLLHEFSIPTAEIHLLWPPHHHRDLLSPPTISRSRPHAQPSHHGCSPSLTDAHFPFGHLHQMAALKIFSVMLVAFILLNAQETNGALSARTWREIYKANRNGPYLGLVIPNLFEMNPLLQSSSFTSTKLTIDLDGRRFRFGTVGEKKVILVMTGLGMINAGITTQLLLSLFKIEGVVHYGIAGNANPSLNIGDVTIPQYWSHAGLWSWQRYGQGPEDELALESNGDYTRKYGYLKFANYTVNVTHGSSHDNLLNNIWYQPEEVFPVDGTPEERQHAFWVAVDSHYFNISKKLEVLKLEGCINSTTCLSETPKVTTVKRGTSASIYLDNAAYRSFIYNKFKVSPVDMESASVALICLEQKVPFIIIRALSDLAGGGSAQSNEASTFTSLAANNSVKVVVEFIKLL</sequence>
<protein>
    <submittedName>
        <fullName evidence="4">Bark storage protein A-like isoform X1</fullName>
    </submittedName>
</protein>
<dbReference type="AlphaFoldDB" id="A0A6P9EZV5"/>
<evidence type="ECO:0000313" key="3">
    <source>
        <dbReference type="Proteomes" id="UP000235220"/>
    </source>
</evidence>
<dbReference type="SUPFAM" id="SSF53167">
    <property type="entry name" value="Purine and uridine phosphorylases"/>
    <property type="match status" value="1"/>
</dbReference>